<dbReference type="KEGG" id="alt:ambt_09710"/>
<protein>
    <submittedName>
        <fullName evidence="1">Uncharacterized protein</fullName>
    </submittedName>
</protein>
<dbReference type="Proteomes" id="UP000000683">
    <property type="component" value="Chromosome"/>
</dbReference>
<gene>
    <name evidence="1" type="ordered locus">ambt_09710</name>
</gene>
<dbReference type="AlphaFoldDB" id="F5Z8S5"/>
<evidence type="ECO:0000313" key="2">
    <source>
        <dbReference type="Proteomes" id="UP000000683"/>
    </source>
</evidence>
<reference evidence="1 2" key="1">
    <citation type="journal article" date="2011" name="J. Bacteriol.">
        <title>Complete genome sequence of the polycyclic aromatic hydrocarbon-degrading bacterium Alteromonas sp. strain SN2.</title>
        <authorList>
            <person name="Jin H.M."/>
            <person name="Jeong H."/>
            <person name="Moon E.J."/>
            <person name="Math R.K."/>
            <person name="Lee K."/>
            <person name="Kim H.J."/>
            <person name="Jeon C.O."/>
            <person name="Oh T.K."/>
            <person name="Kim J.F."/>
        </authorList>
    </citation>
    <scope>NUCLEOTIDE SEQUENCE [LARGE SCALE GENOMIC DNA]</scope>
    <source>
        <strain evidence="2">JCM 17741 / KACC 18427 / KCTC 11700BP / SN2</strain>
    </source>
</reference>
<dbReference type="EMBL" id="CP002339">
    <property type="protein sequence ID" value="AEF03468.1"/>
    <property type="molecule type" value="Genomic_DNA"/>
</dbReference>
<dbReference type="HOGENOM" id="CLU_3179389_0_0_6"/>
<evidence type="ECO:0000313" key="1">
    <source>
        <dbReference type="EMBL" id="AEF03468.1"/>
    </source>
</evidence>
<proteinExistence type="predicted"/>
<name>F5Z8S5_ALTNA</name>
<sequence>MNYGKAFKLTFNGAIANVLASAFVKHRGMENALQGIACADVLRHRP</sequence>
<keyword evidence="2" id="KW-1185">Reference proteome</keyword>
<organism evidence="1 2">
    <name type="scientific">Alteromonas naphthalenivorans</name>
    <dbReference type="NCBI Taxonomy" id="715451"/>
    <lineage>
        <taxon>Bacteria</taxon>
        <taxon>Pseudomonadati</taxon>
        <taxon>Pseudomonadota</taxon>
        <taxon>Gammaproteobacteria</taxon>
        <taxon>Alteromonadales</taxon>
        <taxon>Alteromonadaceae</taxon>
        <taxon>Alteromonas/Salinimonas group</taxon>
        <taxon>Alteromonas</taxon>
    </lineage>
</organism>
<accession>F5Z8S5</accession>